<protein>
    <recommendedName>
        <fullName evidence="2">Cbl-PTB domain-containing protein</fullName>
    </recommendedName>
</protein>
<sequence length="175" mass="19662">MSFFQSTSAVNSSASIHHANRPRPSLPNDQPYLLHNPADPYTCIHPPNIIADRPTLPLPSLPSSGLKCASPLLCHRLKPTPLARHRCPHIHHHHTLLLPHRHHTNPFLPLLTLLSSWPLLHHSTKQPAFTPPKVARFYQYIHIHALTALNTRGTPSDLMARMGVTLIGQWSCLYC</sequence>
<evidence type="ECO:0000259" key="2">
    <source>
        <dbReference type="PROSITE" id="PS51506"/>
    </source>
</evidence>
<dbReference type="InterPro" id="IPR024159">
    <property type="entry name" value="Cbl_PTB"/>
</dbReference>
<proteinExistence type="predicted"/>
<organism evidence="3">
    <name type="scientific">Cryptococcus bacillisporus CA1280</name>
    <dbReference type="NCBI Taxonomy" id="1296109"/>
    <lineage>
        <taxon>Eukaryota</taxon>
        <taxon>Fungi</taxon>
        <taxon>Dikarya</taxon>
        <taxon>Basidiomycota</taxon>
        <taxon>Agaricomycotina</taxon>
        <taxon>Tremellomycetes</taxon>
        <taxon>Tremellales</taxon>
        <taxon>Cryptococcaceae</taxon>
        <taxon>Cryptococcus</taxon>
        <taxon>Cryptococcus gattii species complex</taxon>
    </lineage>
</organism>
<feature type="compositionally biased region" description="Polar residues" evidence="1">
    <location>
        <begin position="1"/>
        <end position="15"/>
    </location>
</feature>
<dbReference type="HOGENOM" id="CLU_1532478_0_0_1"/>
<evidence type="ECO:0000313" key="3">
    <source>
        <dbReference type="EMBL" id="KIR45943.1"/>
    </source>
</evidence>
<reference evidence="3" key="1">
    <citation type="submission" date="2015-01" db="EMBL/GenBank/DDBJ databases">
        <title>The Genome Sequence of Cryptococcus gattii CA1280.</title>
        <authorList>
            <consortium name="The Broad Institute Genomics Platform"/>
            <person name="Cuomo C."/>
            <person name="Litvintseva A."/>
            <person name="Chen Y."/>
            <person name="Heitman J."/>
            <person name="Sun S."/>
            <person name="Springer D."/>
            <person name="Dromer F."/>
            <person name="Young S."/>
            <person name="Zeng Q."/>
            <person name="Gargeya S."/>
            <person name="Abouelleil A."/>
            <person name="Alvarado L."/>
            <person name="Chapman S.B."/>
            <person name="Gainer-Dewar J."/>
            <person name="Goldberg J."/>
            <person name="Griggs A."/>
            <person name="Gujja S."/>
            <person name="Hansen M."/>
            <person name="Howarth C."/>
            <person name="Imamovic A."/>
            <person name="Larimer J."/>
            <person name="Murphy C."/>
            <person name="Naylor J."/>
            <person name="Pearson M."/>
            <person name="Priest M."/>
            <person name="Roberts A."/>
            <person name="Saif S."/>
            <person name="Shea T."/>
            <person name="Sykes S."/>
            <person name="Wortman J."/>
            <person name="Nusbaum C."/>
            <person name="Birren B."/>
        </authorList>
    </citation>
    <scope>NUCLEOTIDE SEQUENCE [LARGE SCALE GENOMIC DNA]</scope>
    <source>
        <strain evidence="3">CA1280</strain>
    </source>
</reference>
<feature type="domain" description="Cbl-PTB" evidence="2">
    <location>
        <begin position="1"/>
        <end position="175"/>
    </location>
</feature>
<dbReference type="AlphaFoldDB" id="A0A0D0UC94"/>
<evidence type="ECO:0000256" key="1">
    <source>
        <dbReference type="SAM" id="MobiDB-lite"/>
    </source>
</evidence>
<gene>
    <name evidence="3" type="ORF">I312_04913</name>
</gene>
<dbReference type="OrthoDB" id="2575617at2759"/>
<feature type="region of interest" description="Disordered" evidence="1">
    <location>
        <begin position="1"/>
        <end position="31"/>
    </location>
</feature>
<name>A0A0D0UC94_CRYGA</name>
<dbReference type="GO" id="GO:0001784">
    <property type="term" value="F:phosphotyrosine residue binding"/>
    <property type="evidence" value="ECO:0007669"/>
    <property type="project" value="InterPro"/>
</dbReference>
<dbReference type="PROSITE" id="PS51506">
    <property type="entry name" value="CBL_PTB"/>
    <property type="match status" value="1"/>
</dbReference>
<dbReference type="EMBL" id="KN847986">
    <property type="protein sequence ID" value="KIR45943.1"/>
    <property type="molecule type" value="Genomic_DNA"/>
</dbReference>
<accession>A0A0D0UC94</accession>